<gene>
    <name evidence="4" type="ORF">V5799_021753</name>
</gene>
<evidence type="ECO:0000256" key="2">
    <source>
        <dbReference type="SAM" id="SignalP"/>
    </source>
</evidence>
<dbReference type="AlphaFoldDB" id="A0AAQ4FNY0"/>
<dbReference type="CDD" id="cd00063">
    <property type="entry name" value="FN3"/>
    <property type="match status" value="3"/>
</dbReference>
<keyword evidence="1" id="KW-0677">Repeat</keyword>
<comment type="caution">
    <text evidence="4">The sequence shown here is derived from an EMBL/GenBank/DDBJ whole genome shotgun (WGS) entry which is preliminary data.</text>
</comment>
<proteinExistence type="predicted"/>
<organism evidence="4 5">
    <name type="scientific">Amblyomma americanum</name>
    <name type="common">Lone star tick</name>
    <dbReference type="NCBI Taxonomy" id="6943"/>
    <lineage>
        <taxon>Eukaryota</taxon>
        <taxon>Metazoa</taxon>
        <taxon>Ecdysozoa</taxon>
        <taxon>Arthropoda</taxon>
        <taxon>Chelicerata</taxon>
        <taxon>Arachnida</taxon>
        <taxon>Acari</taxon>
        <taxon>Parasitiformes</taxon>
        <taxon>Ixodida</taxon>
        <taxon>Ixodoidea</taxon>
        <taxon>Ixodidae</taxon>
        <taxon>Amblyomminae</taxon>
        <taxon>Amblyomma</taxon>
    </lineage>
</organism>
<feature type="signal peptide" evidence="2">
    <location>
        <begin position="1"/>
        <end position="23"/>
    </location>
</feature>
<dbReference type="SMART" id="SM00060">
    <property type="entry name" value="FN3"/>
    <property type="match status" value="4"/>
</dbReference>
<dbReference type="InterPro" id="IPR036116">
    <property type="entry name" value="FN3_sf"/>
</dbReference>
<dbReference type="SUPFAM" id="SSF49265">
    <property type="entry name" value="Fibronectin type III"/>
    <property type="match status" value="3"/>
</dbReference>
<feature type="domain" description="Fibronectin type-III" evidence="3">
    <location>
        <begin position="43"/>
        <end position="139"/>
    </location>
</feature>
<dbReference type="Gene3D" id="2.60.40.10">
    <property type="entry name" value="Immunoglobulins"/>
    <property type="match status" value="4"/>
</dbReference>
<evidence type="ECO:0000313" key="5">
    <source>
        <dbReference type="Proteomes" id="UP001321473"/>
    </source>
</evidence>
<dbReference type="EMBL" id="JARKHS020000762">
    <property type="protein sequence ID" value="KAK8788471.1"/>
    <property type="molecule type" value="Genomic_DNA"/>
</dbReference>
<dbReference type="InterPro" id="IPR003961">
    <property type="entry name" value="FN3_dom"/>
</dbReference>
<dbReference type="InterPro" id="IPR013783">
    <property type="entry name" value="Ig-like_fold"/>
</dbReference>
<evidence type="ECO:0000259" key="3">
    <source>
        <dbReference type="PROSITE" id="PS50853"/>
    </source>
</evidence>
<protein>
    <recommendedName>
        <fullName evidence="3">Fibronectin type-III domain-containing protein</fullName>
    </recommendedName>
</protein>
<evidence type="ECO:0000313" key="4">
    <source>
        <dbReference type="EMBL" id="KAK8788471.1"/>
    </source>
</evidence>
<feature type="domain" description="Fibronectin type-III" evidence="3">
    <location>
        <begin position="200"/>
        <end position="291"/>
    </location>
</feature>
<dbReference type="PANTHER" id="PTHR46708">
    <property type="entry name" value="TENASCIN"/>
    <property type="match status" value="1"/>
</dbReference>
<dbReference type="InterPro" id="IPR050991">
    <property type="entry name" value="ECM_Regulatory_Proteins"/>
</dbReference>
<feature type="domain" description="Fibronectin type-III" evidence="3">
    <location>
        <begin position="293"/>
        <end position="383"/>
    </location>
</feature>
<reference evidence="4 5" key="1">
    <citation type="journal article" date="2023" name="Arcadia Sci">
        <title>De novo assembly of a long-read Amblyomma americanum tick genome.</title>
        <authorList>
            <person name="Chou S."/>
            <person name="Poskanzer K.E."/>
            <person name="Rollins M."/>
            <person name="Thuy-Boun P.S."/>
        </authorList>
    </citation>
    <scope>NUCLEOTIDE SEQUENCE [LARGE SCALE GENOMIC DNA]</scope>
    <source>
        <strain evidence="4">F_SG_1</strain>
        <tissue evidence="4">Salivary glands</tissue>
    </source>
</reference>
<accession>A0AAQ4FNY0</accession>
<keyword evidence="2" id="KW-0732">Signal</keyword>
<name>A0AAQ4FNY0_AMBAM</name>
<feature type="chain" id="PRO_5042844040" description="Fibronectin type-III domain-containing protein" evidence="2">
    <location>
        <begin position="24"/>
        <end position="597"/>
    </location>
</feature>
<dbReference type="Proteomes" id="UP001321473">
    <property type="component" value="Unassembled WGS sequence"/>
</dbReference>
<dbReference type="Pfam" id="PF00041">
    <property type="entry name" value="fn3"/>
    <property type="match status" value="3"/>
</dbReference>
<evidence type="ECO:0000256" key="1">
    <source>
        <dbReference type="ARBA" id="ARBA00022737"/>
    </source>
</evidence>
<dbReference type="PANTHER" id="PTHR46708:SF2">
    <property type="entry name" value="FIBRONECTIN TYPE-III DOMAIN-CONTAINING PROTEIN"/>
    <property type="match status" value="1"/>
</dbReference>
<keyword evidence="5" id="KW-1185">Reference proteome</keyword>
<dbReference type="PROSITE" id="PS50853">
    <property type="entry name" value="FN3"/>
    <property type="match status" value="3"/>
</dbReference>
<sequence>MPVSLSFLGLTLLIGSIISVAQGIHENQGDARSSDVDPNAVLPPSAFQVTDLKVTHLDITQAEVTWLKPSGPVGGYHVVICARLKSLQCQEDILYETNLYLHQLKPNTTYEVRVKPFHHSQPQSSQADEVATSFTTLPRRLGCSRNWVEAVEMRPQSYTLGHSILFGCLILAAQRGQQITGSALSINTIQDDAPPETWFRVTGLTVASVHGRRAEVKWVESTGPVVGYELRICTKWMPRECQNRDITEAGQKLQNLKPNTTYEVRVRPFDDTKPQRHYGDQVVVEFTTRPFPIVHDLKATARGSRSIQVEWAAPHEEVNGYTVHAYSKEAGFVQVDTNETFVILTNLSPEQTYTIEVKVIKMEGDKLSIGMPVIVSATTTPLGVPTNVLLQATCDHHILASWDYAGDPPTGFELKLCEEGQQSCDHRTASPEQRNFDFKIAPRETTFTFTIQTSVHHISGHLSEAVMHNIRSLKQAPKIEDFSVHPVTNKSLEVSWKAIQEGRIGIEVCSATKPKSQCVNHITDSGDSKYWIHGLKEGAQYTVSASFKHTAEGPVCLYKQTSLSVTIPAEAPGHNSAPLSGLMGLLLVMSMLFQILR</sequence>